<evidence type="ECO:0000256" key="1">
    <source>
        <dbReference type="ARBA" id="ARBA00001033"/>
    </source>
</evidence>
<keyword evidence="4 7" id="KW-0479">Metal-binding</keyword>
<reference evidence="9 10" key="1">
    <citation type="journal article" date="2016" name="Nat. Commun.">
        <title>Thousands of microbial genomes shed light on interconnected biogeochemical processes in an aquifer system.</title>
        <authorList>
            <person name="Anantharaman K."/>
            <person name="Brown C.T."/>
            <person name="Hug L.A."/>
            <person name="Sharon I."/>
            <person name="Castelle C.J."/>
            <person name="Probst A.J."/>
            <person name="Thomas B.C."/>
            <person name="Singh A."/>
            <person name="Wilkins M.J."/>
            <person name="Karaoz U."/>
            <person name="Brodie E.L."/>
            <person name="Williams K.H."/>
            <person name="Hubbard S.S."/>
            <person name="Banfield J.F."/>
        </authorList>
    </citation>
    <scope>NUCLEOTIDE SEQUENCE [LARGE SCALE GENOMIC DNA]</scope>
</reference>
<evidence type="ECO:0000313" key="10">
    <source>
        <dbReference type="Proteomes" id="UP000178645"/>
    </source>
</evidence>
<name>A0A1F6Y3I7_9BACT</name>
<dbReference type="Proteomes" id="UP000178645">
    <property type="component" value="Unassembled WGS sequence"/>
</dbReference>
<dbReference type="GO" id="GO:0046854">
    <property type="term" value="P:phosphatidylinositol phosphate biosynthetic process"/>
    <property type="evidence" value="ECO:0007669"/>
    <property type="project" value="InterPro"/>
</dbReference>
<dbReference type="PANTHER" id="PTHR20854:SF4">
    <property type="entry name" value="INOSITOL-1-MONOPHOSPHATASE-RELATED"/>
    <property type="match status" value="1"/>
</dbReference>
<comment type="similarity">
    <text evidence="3 8">Belongs to the inositol monophosphatase superfamily.</text>
</comment>
<keyword evidence="6 7" id="KW-0460">Magnesium</keyword>
<evidence type="ECO:0000256" key="3">
    <source>
        <dbReference type="ARBA" id="ARBA00009759"/>
    </source>
</evidence>
<feature type="binding site" evidence="7">
    <location>
        <position position="68"/>
    </location>
    <ligand>
        <name>Mg(2+)</name>
        <dbReference type="ChEBI" id="CHEBI:18420"/>
        <label>1</label>
        <note>catalytic</note>
    </ligand>
</feature>
<comment type="caution">
    <text evidence="9">The sequence shown here is derived from an EMBL/GenBank/DDBJ whole genome shotgun (WGS) entry which is preliminary data.</text>
</comment>
<dbReference type="Gene3D" id="3.30.540.10">
    <property type="entry name" value="Fructose-1,6-Bisphosphatase, subunit A, domain 1"/>
    <property type="match status" value="1"/>
</dbReference>
<evidence type="ECO:0000256" key="4">
    <source>
        <dbReference type="ARBA" id="ARBA00022723"/>
    </source>
</evidence>
<dbReference type="FunFam" id="3.30.540.10:FF:000003">
    <property type="entry name" value="Inositol-1-monophosphatase"/>
    <property type="match status" value="1"/>
</dbReference>
<accession>A0A1F6Y3I7</accession>
<evidence type="ECO:0000256" key="8">
    <source>
        <dbReference type="RuleBase" id="RU364068"/>
    </source>
</evidence>
<dbReference type="PROSITE" id="PS00630">
    <property type="entry name" value="IMP_2"/>
    <property type="match status" value="1"/>
</dbReference>
<evidence type="ECO:0000256" key="7">
    <source>
        <dbReference type="PIRSR" id="PIRSR600760-2"/>
    </source>
</evidence>
<protein>
    <recommendedName>
        <fullName evidence="8">Inositol-1-monophosphatase</fullName>
        <ecNumber evidence="8">3.1.3.25</ecNumber>
    </recommendedName>
</protein>
<comment type="catalytic activity">
    <reaction evidence="1 8">
        <text>a myo-inositol phosphate + H2O = myo-inositol + phosphate</text>
        <dbReference type="Rhea" id="RHEA:24056"/>
        <dbReference type="ChEBI" id="CHEBI:15377"/>
        <dbReference type="ChEBI" id="CHEBI:17268"/>
        <dbReference type="ChEBI" id="CHEBI:43474"/>
        <dbReference type="ChEBI" id="CHEBI:84139"/>
        <dbReference type="EC" id="3.1.3.25"/>
    </reaction>
</comment>
<dbReference type="GO" id="GO:0008934">
    <property type="term" value="F:inositol monophosphate 1-phosphatase activity"/>
    <property type="evidence" value="ECO:0007669"/>
    <property type="project" value="InterPro"/>
</dbReference>
<organism evidence="9 10">
    <name type="scientific">Candidatus Nomurabacteria bacterium RIFCSPLOWO2_12_FULL_44_11</name>
    <dbReference type="NCBI Taxonomy" id="1801796"/>
    <lineage>
        <taxon>Bacteria</taxon>
        <taxon>Candidatus Nomuraibacteriota</taxon>
    </lineage>
</organism>
<dbReference type="InterPro" id="IPR000760">
    <property type="entry name" value="Inositol_monophosphatase-like"/>
</dbReference>
<comment type="cofactor">
    <cofactor evidence="2 7 8">
        <name>Mg(2+)</name>
        <dbReference type="ChEBI" id="CHEBI:18420"/>
    </cofactor>
</comment>
<dbReference type="PANTHER" id="PTHR20854">
    <property type="entry name" value="INOSITOL MONOPHOSPHATASE"/>
    <property type="match status" value="1"/>
</dbReference>
<dbReference type="AlphaFoldDB" id="A0A1F6Y3I7"/>
<proteinExistence type="inferred from homology"/>
<evidence type="ECO:0000256" key="6">
    <source>
        <dbReference type="ARBA" id="ARBA00022842"/>
    </source>
</evidence>
<dbReference type="EMBL" id="MFVU01000032">
    <property type="protein sequence ID" value="OGJ00947.1"/>
    <property type="molecule type" value="Genomic_DNA"/>
</dbReference>
<dbReference type="Pfam" id="PF00459">
    <property type="entry name" value="Inositol_P"/>
    <property type="match status" value="1"/>
</dbReference>
<dbReference type="SUPFAM" id="SSF56655">
    <property type="entry name" value="Carbohydrate phosphatase"/>
    <property type="match status" value="1"/>
</dbReference>
<evidence type="ECO:0000256" key="2">
    <source>
        <dbReference type="ARBA" id="ARBA00001946"/>
    </source>
</evidence>
<feature type="binding site" evidence="7">
    <location>
        <position position="211"/>
    </location>
    <ligand>
        <name>Mg(2+)</name>
        <dbReference type="ChEBI" id="CHEBI:18420"/>
        <label>1</label>
        <note>catalytic</note>
    </ligand>
</feature>
<feature type="binding site" evidence="7">
    <location>
        <position position="84"/>
    </location>
    <ligand>
        <name>Mg(2+)</name>
        <dbReference type="ChEBI" id="CHEBI:18420"/>
        <label>1</label>
        <note>catalytic</note>
    </ligand>
</feature>
<dbReference type="PROSITE" id="PS00629">
    <property type="entry name" value="IMP_1"/>
    <property type="match status" value="1"/>
</dbReference>
<evidence type="ECO:0000256" key="5">
    <source>
        <dbReference type="ARBA" id="ARBA00022801"/>
    </source>
</evidence>
<dbReference type="InterPro" id="IPR020550">
    <property type="entry name" value="Inositol_monophosphatase_CS"/>
</dbReference>
<gene>
    <name evidence="9" type="ORF">A3G53_02775</name>
</gene>
<dbReference type="InterPro" id="IPR020583">
    <property type="entry name" value="Inositol_monoP_metal-BS"/>
</dbReference>
<dbReference type="PRINTS" id="PR00377">
    <property type="entry name" value="IMPHPHTASES"/>
</dbReference>
<dbReference type="GO" id="GO:0006020">
    <property type="term" value="P:inositol metabolic process"/>
    <property type="evidence" value="ECO:0007669"/>
    <property type="project" value="TreeGrafter"/>
</dbReference>
<dbReference type="Gene3D" id="3.40.190.80">
    <property type="match status" value="1"/>
</dbReference>
<dbReference type="CDD" id="cd01639">
    <property type="entry name" value="IMPase"/>
    <property type="match status" value="1"/>
</dbReference>
<dbReference type="GO" id="GO:0046872">
    <property type="term" value="F:metal ion binding"/>
    <property type="evidence" value="ECO:0007669"/>
    <property type="project" value="UniProtKB-KW"/>
</dbReference>
<sequence length="267" mass="29583">MQDKSTELKVAIRAALEAGKILEWHQETEIKRGVKEDKSMVTLADTESEELIKRIISEKFPDHSIIGEETDPIIKEGSYTWYVDPVDGSRNFAHQIPFFAISISLICDEKILVGVVYNPATRALFYAETGKGAYLNDKLIHVSKSGHDKCIVTVSSGRKPPDLKIRRNLLRDLPERVVSSVRDFGCTALDLAFVARGSTEADIKLGFKTYDAAAGILLVLEAGGKVTGINGRDWTLSDEGSFIASNGVFHDALVEEVKRQKEKLDMQ</sequence>
<dbReference type="EC" id="3.1.3.25" evidence="8"/>
<evidence type="ECO:0000313" key="9">
    <source>
        <dbReference type="EMBL" id="OGJ00947.1"/>
    </source>
</evidence>
<dbReference type="GO" id="GO:0007165">
    <property type="term" value="P:signal transduction"/>
    <property type="evidence" value="ECO:0007669"/>
    <property type="project" value="TreeGrafter"/>
</dbReference>
<keyword evidence="5 8" id="KW-0378">Hydrolase</keyword>
<feature type="binding site" evidence="7">
    <location>
        <position position="87"/>
    </location>
    <ligand>
        <name>Mg(2+)</name>
        <dbReference type="ChEBI" id="CHEBI:18420"/>
        <label>1</label>
        <note>catalytic</note>
    </ligand>
</feature>
<dbReference type="InterPro" id="IPR033942">
    <property type="entry name" value="IMPase"/>
</dbReference>